<dbReference type="Pfam" id="PF01702">
    <property type="entry name" value="TGT"/>
    <property type="match status" value="1"/>
</dbReference>
<reference evidence="4" key="1">
    <citation type="submission" date="2017-09" db="EMBL/GenBank/DDBJ databases">
        <title>Depth-based differentiation of microbial function through sediment-hosted aquifers and enrichment of novel symbionts in the deep terrestrial subsurface.</title>
        <authorList>
            <person name="Probst A.J."/>
            <person name="Ladd B."/>
            <person name="Jarett J.K."/>
            <person name="Geller-Mcgrath D.E."/>
            <person name="Sieber C.M.K."/>
            <person name="Emerson J.B."/>
            <person name="Anantharaman K."/>
            <person name="Thomas B.C."/>
            <person name="Malmstrom R."/>
            <person name="Stieglmeier M."/>
            <person name="Klingl A."/>
            <person name="Woyke T."/>
            <person name="Ryan C.M."/>
            <person name="Banfield J.F."/>
        </authorList>
    </citation>
    <scope>NUCLEOTIDE SEQUENCE [LARGE SCALE GENOMIC DNA]</scope>
</reference>
<dbReference type="InterPro" id="IPR036511">
    <property type="entry name" value="TGT-like_sf"/>
</dbReference>
<keyword evidence="1" id="KW-0819">tRNA processing</keyword>
<dbReference type="PANTHER" id="PTHR46499">
    <property type="entry name" value="QUEUINE TRNA-RIBOSYLTRANSFERASE"/>
    <property type="match status" value="1"/>
</dbReference>
<evidence type="ECO:0000313" key="4">
    <source>
        <dbReference type="Proteomes" id="UP000230556"/>
    </source>
</evidence>
<dbReference type="AlphaFoldDB" id="A0A2M7FNR6"/>
<proteinExistence type="predicted"/>
<organism evidence="3 4">
    <name type="scientific">Candidatus Collierbacteria bacterium CG17_big_fil_post_rev_8_21_14_2_50_45_7</name>
    <dbReference type="NCBI Taxonomy" id="1974536"/>
    <lineage>
        <taxon>Bacteria</taxon>
        <taxon>Candidatus Collieribacteriota</taxon>
    </lineage>
</organism>
<feature type="domain" description="tRNA-guanine(15) transglycosylase-like" evidence="2">
    <location>
        <begin position="9"/>
        <end position="374"/>
    </location>
</feature>
<name>A0A2M7FNR6_9BACT</name>
<dbReference type="Proteomes" id="UP000230556">
    <property type="component" value="Unassembled WGS sequence"/>
</dbReference>
<accession>A0A2M7FNR6</accession>
<gene>
    <name evidence="3" type="ORF">COW38_02470</name>
</gene>
<sequence length="374" mass="42781">MQDKFRKLDGTTLEYPLFFPDATRGEVRQLSFDDVKKVGLPGILVNTFHLLRLVGTEKTVEADGIREYLGWDQAMISDSGGFQVMSIAKKSFDYAQNLRGDGINPVTDEGVTFTIDGVAHHFSPEDSIEYQMAMRTDLMVVLDDFTPPDATYKEAEDSVRRTTLWAKRCREEFDRIWATRADTEVRPYLIGVVQGAYFDDLRMRSIKELTEIGFDGYGYGGWPMKDGKFDIVTAELIAREVNGRTRGSAPTLLYGLGIGKPDDIVKCTKLGYQIFDCVLPTRDARHGRLYIYSDLSIDRIDVQKENFYTYYNPRQAKHLEEKIPVSSACDCELCTTITRAEFAMMWRAHDSRVLRLATIHNLRFYAILMEKLKQ</sequence>
<dbReference type="SUPFAM" id="SSF51713">
    <property type="entry name" value="tRNA-guanine transglycosylase"/>
    <property type="match status" value="1"/>
</dbReference>
<evidence type="ECO:0000259" key="2">
    <source>
        <dbReference type="Pfam" id="PF01702"/>
    </source>
</evidence>
<dbReference type="InterPro" id="IPR050076">
    <property type="entry name" value="ArchSynthase1/Queuine_TRR"/>
</dbReference>
<dbReference type="Gene3D" id="3.20.20.105">
    <property type="entry name" value="Queuine tRNA-ribosyltransferase-like"/>
    <property type="match status" value="1"/>
</dbReference>
<dbReference type="GO" id="GO:0005737">
    <property type="term" value="C:cytoplasm"/>
    <property type="evidence" value="ECO:0007669"/>
    <property type="project" value="TreeGrafter"/>
</dbReference>
<dbReference type="InterPro" id="IPR002616">
    <property type="entry name" value="tRNA_ribo_trans-like"/>
</dbReference>
<evidence type="ECO:0000313" key="3">
    <source>
        <dbReference type="EMBL" id="PIW07618.1"/>
    </source>
</evidence>
<dbReference type="EMBL" id="PFFO01000105">
    <property type="protein sequence ID" value="PIW07618.1"/>
    <property type="molecule type" value="Genomic_DNA"/>
</dbReference>
<evidence type="ECO:0000256" key="1">
    <source>
        <dbReference type="ARBA" id="ARBA00022694"/>
    </source>
</evidence>
<dbReference type="GO" id="GO:0002099">
    <property type="term" value="P:tRNA wobble guanine modification"/>
    <property type="evidence" value="ECO:0007669"/>
    <property type="project" value="TreeGrafter"/>
</dbReference>
<dbReference type="PANTHER" id="PTHR46499:SF1">
    <property type="entry name" value="QUEUINE TRNA-RIBOSYLTRANSFERASE"/>
    <property type="match status" value="1"/>
</dbReference>
<protein>
    <recommendedName>
        <fullName evidence="2">tRNA-guanine(15) transglycosylase-like domain-containing protein</fullName>
    </recommendedName>
</protein>
<comment type="caution">
    <text evidence="3">The sequence shown here is derived from an EMBL/GenBank/DDBJ whole genome shotgun (WGS) entry which is preliminary data.</text>
</comment>
<dbReference type="NCBIfam" id="TIGR00449">
    <property type="entry name" value="tgt_general"/>
    <property type="match status" value="1"/>
</dbReference>